<keyword evidence="3" id="KW-1185">Reference proteome</keyword>
<evidence type="ECO:0000313" key="3">
    <source>
        <dbReference type="Proteomes" id="UP000198379"/>
    </source>
</evidence>
<evidence type="ECO:0000256" key="1">
    <source>
        <dbReference type="SAM" id="Phobius"/>
    </source>
</evidence>
<sequence>MTQEEKLQYCKVCVHKKMDFQQGLLCGLTNEKPSFDMFCKDYERDVAAENKQKERDEASQWSNGSDSKVTFKNVLFVLVTIFVIVRLLYRIFSISR</sequence>
<reference evidence="2 3" key="1">
    <citation type="submission" date="2017-06" db="EMBL/GenBank/DDBJ databases">
        <authorList>
            <person name="Kim H.J."/>
            <person name="Triplett B.A."/>
        </authorList>
    </citation>
    <scope>NUCLEOTIDE SEQUENCE [LARGE SCALE GENOMIC DNA]</scope>
    <source>
        <strain evidence="2 3">DSM 25597</strain>
    </source>
</reference>
<feature type="transmembrane region" description="Helical" evidence="1">
    <location>
        <begin position="69"/>
        <end position="89"/>
    </location>
</feature>
<gene>
    <name evidence="2" type="ORF">SAMN06265376_10190</name>
</gene>
<proteinExistence type="predicted"/>
<name>A0A238VN23_9FLAO</name>
<dbReference type="OrthoDB" id="762068at2"/>
<dbReference type="AlphaFoldDB" id="A0A238VN23"/>
<dbReference type="RefSeq" id="WP_089369466.1">
    <property type="nucleotide sequence ID" value="NZ_BMEP01000002.1"/>
</dbReference>
<dbReference type="EMBL" id="FZNY01000001">
    <property type="protein sequence ID" value="SNR35772.1"/>
    <property type="molecule type" value="Genomic_DNA"/>
</dbReference>
<accession>A0A238VN23</accession>
<keyword evidence="1" id="KW-1133">Transmembrane helix</keyword>
<dbReference type="Proteomes" id="UP000198379">
    <property type="component" value="Unassembled WGS sequence"/>
</dbReference>
<keyword evidence="1" id="KW-0812">Transmembrane</keyword>
<organism evidence="2 3">
    <name type="scientific">Dokdonia pacifica</name>
    <dbReference type="NCBI Taxonomy" id="1627892"/>
    <lineage>
        <taxon>Bacteria</taxon>
        <taxon>Pseudomonadati</taxon>
        <taxon>Bacteroidota</taxon>
        <taxon>Flavobacteriia</taxon>
        <taxon>Flavobacteriales</taxon>
        <taxon>Flavobacteriaceae</taxon>
        <taxon>Dokdonia</taxon>
    </lineage>
</organism>
<evidence type="ECO:0000313" key="2">
    <source>
        <dbReference type="EMBL" id="SNR35772.1"/>
    </source>
</evidence>
<protein>
    <submittedName>
        <fullName evidence="2">Uncharacterized protein</fullName>
    </submittedName>
</protein>
<keyword evidence="1" id="KW-0472">Membrane</keyword>